<organism evidence="2 3">
    <name type="scientific">Lactococcus petauri</name>
    <dbReference type="NCBI Taxonomy" id="1940789"/>
    <lineage>
        <taxon>Bacteria</taxon>
        <taxon>Bacillati</taxon>
        <taxon>Bacillota</taxon>
        <taxon>Bacilli</taxon>
        <taxon>Lactobacillales</taxon>
        <taxon>Streptococcaceae</taxon>
        <taxon>Lactococcus</taxon>
    </lineage>
</organism>
<sequence length="64" mass="7311">MEFIEIVLMFGGMGLGFAALYEIALWFSPEERDFRKTKKVKQVEAQKFITLPTAIKLKTGQKVS</sequence>
<keyword evidence="1" id="KW-0472">Membrane</keyword>
<keyword evidence="1" id="KW-0812">Transmembrane</keyword>
<dbReference type="AlphaFoldDB" id="A0A252CBU5"/>
<dbReference type="Proteomes" id="UP000194606">
    <property type="component" value="Unassembled WGS sequence"/>
</dbReference>
<evidence type="ECO:0000313" key="2">
    <source>
        <dbReference type="EMBL" id="OUK04024.1"/>
    </source>
</evidence>
<name>A0A252CBU5_9LACT</name>
<comment type="caution">
    <text evidence="2">The sequence shown here is derived from an EMBL/GenBank/DDBJ whole genome shotgun (WGS) entry which is preliminary data.</text>
</comment>
<proteinExistence type="predicted"/>
<keyword evidence="1" id="KW-1133">Transmembrane helix</keyword>
<reference evidence="2 3" key="1">
    <citation type="submission" date="2017-02" db="EMBL/GenBank/DDBJ databases">
        <authorList>
            <person name="Peterson S.W."/>
        </authorList>
    </citation>
    <scope>NUCLEOTIDE SEQUENCE [LARGE SCALE GENOMIC DNA]</scope>
    <source>
        <strain evidence="2">159469</strain>
    </source>
</reference>
<gene>
    <name evidence="2" type="ORF">BZZ03_08120</name>
</gene>
<protein>
    <submittedName>
        <fullName evidence="2">Uncharacterized protein</fullName>
    </submittedName>
</protein>
<evidence type="ECO:0000256" key="1">
    <source>
        <dbReference type="SAM" id="Phobius"/>
    </source>
</evidence>
<dbReference type="RefSeq" id="WP_086582974.1">
    <property type="nucleotide sequence ID" value="NZ_MUIZ01000005.1"/>
</dbReference>
<feature type="transmembrane region" description="Helical" evidence="1">
    <location>
        <begin position="6"/>
        <end position="28"/>
    </location>
</feature>
<dbReference type="EMBL" id="MUIZ01000005">
    <property type="protein sequence ID" value="OUK04024.1"/>
    <property type="molecule type" value="Genomic_DNA"/>
</dbReference>
<evidence type="ECO:0000313" key="3">
    <source>
        <dbReference type="Proteomes" id="UP000194606"/>
    </source>
</evidence>
<accession>A0A252CBU5</accession>